<sequence length="775" mass="88133">MTLKLCNNTIRVCGILLLLLCLGCKKEKIVTITPQIIPVPFHQELEDGVFVLNKETVLRYDDDLEGTAKYLETYLKKGLGVSLQISKEAEKNSIILEKDDTMVNEEAYRLFISKKNIKIQSSTEKGAFYAIQTLRQLLPECFEDSSCIEKEFTIKALTVLDAPRFSYRGMHLDVGRHFFSVTEIKKYIEMLAMLKMNTFHWHLTEDQGWRIEIKKYPRLTEIGGYREETLVGHYNDQPHQFDGEVYGGFYTQEEVKEIVAFATSRNITIIPEIEMPGHSQAAIAAYPELGCSGEGIKVATKWGVFDEVYCPNQRTFAFLEDVLDEIVGLFPGKYIHIGGDEAPKTKWKSCDHCQQLIKEKGLKDEHGLQSYFIARMEKYINNKGKQIIGWDEILEGGLAPNATVMFWRGTDGAIKAAKEGHDLILSPTSNCYFDYYQSDNEDEPLAIGGFLPLEKVYSFNPIPKGMNATEEKHVLGAQGNVWTEYMPTYEKVEYMAFPRAIALSEVVWTVDENKDYGDFVSRLAHFHNRLDALDVNYANHLYEVNGELKNENEQLLYSLETLMDDKTIRYTLDGNDPVNSSELYDKPISVDRSINIKAAVFDNSKIEGKVFAQKLNYHKAVGAKVMLNVAPHKAYSAGGKEALINSVNGSNNRFGDKEWLGFWGDDLEVMIDLGKPIEIEKVSTRFFEANGQWIYVPEKVEISLLNEKKEYVLKKTSVSPMFQKDSELTIQVVQNYGGEKARYIKLTIKKYGLIPDGLQGSGNQAWTFIDEIVVE</sequence>
<dbReference type="InterPro" id="IPR015883">
    <property type="entry name" value="Glyco_hydro_20_cat"/>
</dbReference>
<evidence type="ECO:0000313" key="10">
    <source>
        <dbReference type="Proteomes" id="UP000198521"/>
    </source>
</evidence>
<reference evidence="9 10" key="1">
    <citation type="submission" date="2016-10" db="EMBL/GenBank/DDBJ databases">
        <authorList>
            <person name="de Groot N.N."/>
        </authorList>
    </citation>
    <scope>NUCLEOTIDE SEQUENCE [LARGE SCALE GENOMIC DNA]</scope>
    <source>
        <strain evidence="9 10">DSM 25232</strain>
    </source>
</reference>
<feature type="active site" description="Proton donor" evidence="6">
    <location>
        <position position="341"/>
    </location>
</feature>
<proteinExistence type="inferred from homology"/>
<dbReference type="PANTHER" id="PTHR22600">
    <property type="entry name" value="BETA-HEXOSAMINIDASE"/>
    <property type="match status" value="1"/>
</dbReference>
<dbReference type="InterPro" id="IPR015882">
    <property type="entry name" value="HEX_bac_N"/>
</dbReference>
<dbReference type="InterPro" id="IPR025705">
    <property type="entry name" value="Beta_hexosaminidase_sua/sub"/>
</dbReference>
<dbReference type="SUPFAM" id="SSF55545">
    <property type="entry name" value="beta-N-acetylhexosaminidase-like domain"/>
    <property type="match status" value="1"/>
</dbReference>
<dbReference type="Gene3D" id="2.60.120.260">
    <property type="entry name" value="Galactose-binding domain-like"/>
    <property type="match status" value="1"/>
</dbReference>
<dbReference type="Pfam" id="PF00728">
    <property type="entry name" value="Glyco_hydro_20"/>
    <property type="match status" value="1"/>
</dbReference>
<dbReference type="SUPFAM" id="SSF51445">
    <property type="entry name" value="(Trans)glycosidases"/>
    <property type="match status" value="1"/>
</dbReference>
<dbReference type="EC" id="3.2.1.52" evidence="3"/>
<feature type="domain" description="Beta-hexosaminidase bacterial type N-terminal" evidence="8">
    <location>
        <begin position="33"/>
        <end position="161"/>
    </location>
</feature>
<evidence type="ECO:0000256" key="6">
    <source>
        <dbReference type="PIRSR" id="PIRSR625705-1"/>
    </source>
</evidence>
<gene>
    <name evidence="9" type="ORF">SAMN04487910_3925</name>
</gene>
<dbReference type="Proteomes" id="UP000198521">
    <property type="component" value="Unassembled WGS sequence"/>
</dbReference>
<evidence type="ECO:0000256" key="4">
    <source>
        <dbReference type="ARBA" id="ARBA00022801"/>
    </source>
</evidence>
<organism evidence="9 10">
    <name type="scientific">Aquimarina amphilecti</name>
    <dbReference type="NCBI Taxonomy" id="1038014"/>
    <lineage>
        <taxon>Bacteria</taxon>
        <taxon>Pseudomonadati</taxon>
        <taxon>Bacteroidota</taxon>
        <taxon>Flavobacteriia</taxon>
        <taxon>Flavobacteriales</taxon>
        <taxon>Flavobacteriaceae</taxon>
        <taxon>Aquimarina</taxon>
    </lineage>
</organism>
<dbReference type="GO" id="GO:0004563">
    <property type="term" value="F:beta-N-acetylhexosaminidase activity"/>
    <property type="evidence" value="ECO:0007669"/>
    <property type="project" value="UniProtKB-EC"/>
</dbReference>
<dbReference type="Pfam" id="PF02838">
    <property type="entry name" value="Glyco_hydro_20b"/>
    <property type="match status" value="1"/>
</dbReference>
<keyword evidence="4" id="KW-0378">Hydrolase</keyword>
<dbReference type="GO" id="GO:0016020">
    <property type="term" value="C:membrane"/>
    <property type="evidence" value="ECO:0007669"/>
    <property type="project" value="TreeGrafter"/>
</dbReference>
<dbReference type="Gene3D" id="3.30.379.10">
    <property type="entry name" value="Chitobiase/beta-hexosaminidase domain 2-like"/>
    <property type="match status" value="1"/>
</dbReference>
<dbReference type="Gene3D" id="3.20.20.80">
    <property type="entry name" value="Glycosidases"/>
    <property type="match status" value="1"/>
</dbReference>
<evidence type="ECO:0000256" key="2">
    <source>
        <dbReference type="ARBA" id="ARBA00006285"/>
    </source>
</evidence>
<dbReference type="PANTHER" id="PTHR22600:SF57">
    <property type="entry name" value="BETA-N-ACETYLHEXOSAMINIDASE"/>
    <property type="match status" value="1"/>
</dbReference>
<evidence type="ECO:0000256" key="5">
    <source>
        <dbReference type="ARBA" id="ARBA00023295"/>
    </source>
</evidence>
<protein>
    <recommendedName>
        <fullName evidence="3">beta-N-acetylhexosaminidase</fullName>
        <ecNumber evidence="3">3.2.1.52</ecNumber>
    </recommendedName>
</protein>
<evidence type="ECO:0000259" key="8">
    <source>
        <dbReference type="Pfam" id="PF02838"/>
    </source>
</evidence>
<dbReference type="InterPro" id="IPR017853">
    <property type="entry name" value="GH"/>
</dbReference>
<evidence type="ECO:0000256" key="1">
    <source>
        <dbReference type="ARBA" id="ARBA00001231"/>
    </source>
</evidence>
<dbReference type="InterPro" id="IPR026876">
    <property type="entry name" value="Fn3_assoc_repeat"/>
</dbReference>
<keyword evidence="10" id="KW-1185">Reference proteome</keyword>
<dbReference type="CDD" id="cd06563">
    <property type="entry name" value="GH20_chitobiase-like"/>
    <property type="match status" value="1"/>
</dbReference>
<dbReference type="GO" id="GO:0030203">
    <property type="term" value="P:glycosaminoglycan metabolic process"/>
    <property type="evidence" value="ECO:0007669"/>
    <property type="project" value="TreeGrafter"/>
</dbReference>
<dbReference type="InterPro" id="IPR029018">
    <property type="entry name" value="Hex-like_dom2"/>
</dbReference>
<feature type="domain" description="Glycoside hydrolase family 20 catalytic" evidence="7">
    <location>
        <begin position="165"/>
        <end position="509"/>
    </location>
</feature>
<dbReference type="STRING" id="1038014.SAMN04487910_3925"/>
<evidence type="ECO:0000313" key="9">
    <source>
        <dbReference type="EMBL" id="SEM01664.1"/>
    </source>
</evidence>
<dbReference type="Pfam" id="PF13287">
    <property type="entry name" value="Fn3_assoc"/>
    <property type="match status" value="1"/>
</dbReference>
<dbReference type="RefSeq" id="WP_091411546.1">
    <property type="nucleotide sequence ID" value="NZ_FOAB01000007.1"/>
</dbReference>
<accession>A0A1H7UXR6</accession>
<dbReference type="GO" id="GO:0005975">
    <property type="term" value="P:carbohydrate metabolic process"/>
    <property type="evidence" value="ECO:0007669"/>
    <property type="project" value="InterPro"/>
</dbReference>
<dbReference type="OrthoDB" id="9763537at2"/>
<comment type="catalytic activity">
    <reaction evidence="1">
        <text>Hydrolysis of terminal non-reducing N-acetyl-D-hexosamine residues in N-acetyl-beta-D-hexosaminides.</text>
        <dbReference type="EC" id="3.2.1.52"/>
    </reaction>
</comment>
<dbReference type="AlphaFoldDB" id="A0A1H7UXR6"/>
<dbReference type="PRINTS" id="PR00738">
    <property type="entry name" value="GLHYDRLASE20"/>
</dbReference>
<dbReference type="EMBL" id="FOAB01000007">
    <property type="protein sequence ID" value="SEM01664.1"/>
    <property type="molecule type" value="Genomic_DNA"/>
</dbReference>
<comment type="similarity">
    <text evidence="2">Belongs to the glycosyl hydrolase 20 family.</text>
</comment>
<evidence type="ECO:0000256" key="3">
    <source>
        <dbReference type="ARBA" id="ARBA00012663"/>
    </source>
</evidence>
<keyword evidence="5" id="KW-0326">Glycosidase</keyword>
<evidence type="ECO:0000259" key="7">
    <source>
        <dbReference type="Pfam" id="PF00728"/>
    </source>
</evidence>
<name>A0A1H7UXR6_AQUAM</name>